<dbReference type="RefSeq" id="XP_028462979.1">
    <property type="nucleotide sequence ID" value="XM_028610914.1"/>
</dbReference>
<reference evidence="1 2" key="1">
    <citation type="journal article" date="2018" name="Mol. Ecol.">
        <title>The obligate alkalophilic soda-lake fungus Sodiomyces alkalinus has shifted to a protein diet.</title>
        <authorList>
            <person name="Grum-Grzhimaylo A.A."/>
            <person name="Falkoski D.L."/>
            <person name="van den Heuvel J."/>
            <person name="Valero-Jimenez C.A."/>
            <person name="Min B."/>
            <person name="Choi I.G."/>
            <person name="Lipzen A."/>
            <person name="Daum C.G."/>
            <person name="Aanen D.K."/>
            <person name="Tsang A."/>
            <person name="Henrissat B."/>
            <person name="Bilanenko E.N."/>
            <person name="de Vries R.P."/>
            <person name="van Kan J.A.L."/>
            <person name="Grigoriev I.V."/>
            <person name="Debets A.J.M."/>
        </authorList>
    </citation>
    <scope>NUCLEOTIDE SEQUENCE [LARGE SCALE GENOMIC DNA]</scope>
    <source>
        <strain evidence="1 2">F11</strain>
    </source>
</reference>
<dbReference type="Proteomes" id="UP000272025">
    <property type="component" value="Unassembled WGS sequence"/>
</dbReference>
<dbReference type="EMBL" id="ML119062">
    <property type="protein sequence ID" value="ROT35173.1"/>
    <property type="molecule type" value="Genomic_DNA"/>
</dbReference>
<accession>A0A3N2PKW5</accession>
<sequence length="126" mass="14107">MMQLKLQGRRRWSITSLPSSLFPLGGQQIGCRQASGYERRTMIDWPRLIELGCLMVLPQHPRLHCRVHQFCISFPVLSLLPHFYFSVSATPASLHGSPFPAATRALSLAATTLLWLSRSISIYGVA</sequence>
<dbReference type="GeneID" id="39579392"/>
<proteinExistence type="predicted"/>
<organism evidence="1 2">
    <name type="scientific">Sodiomyces alkalinus (strain CBS 110278 / VKM F-3762 / F11)</name>
    <name type="common">Alkaliphilic filamentous fungus</name>
    <dbReference type="NCBI Taxonomy" id="1314773"/>
    <lineage>
        <taxon>Eukaryota</taxon>
        <taxon>Fungi</taxon>
        <taxon>Dikarya</taxon>
        <taxon>Ascomycota</taxon>
        <taxon>Pezizomycotina</taxon>
        <taxon>Sordariomycetes</taxon>
        <taxon>Hypocreomycetidae</taxon>
        <taxon>Glomerellales</taxon>
        <taxon>Plectosphaerellaceae</taxon>
        <taxon>Sodiomyces</taxon>
    </lineage>
</organism>
<evidence type="ECO:0000313" key="1">
    <source>
        <dbReference type="EMBL" id="ROT35173.1"/>
    </source>
</evidence>
<keyword evidence="2" id="KW-1185">Reference proteome</keyword>
<name>A0A3N2PKW5_SODAK</name>
<protein>
    <submittedName>
        <fullName evidence="1">Uncharacterized protein</fullName>
    </submittedName>
</protein>
<gene>
    <name evidence="1" type="ORF">SODALDRAFT_329350</name>
</gene>
<dbReference type="AlphaFoldDB" id="A0A3N2PKW5"/>
<evidence type="ECO:0000313" key="2">
    <source>
        <dbReference type="Proteomes" id="UP000272025"/>
    </source>
</evidence>